<dbReference type="PANTHER" id="PTHR12126:SF11">
    <property type="entry name" value="NADH DEHYDROGENASE [UBIQUINONE] 1 ALPHA SUBCOMPLEX SUBUNIT 9, MITOCHONDRIAL"/>
    <property type="match status" value="1"/>
</dbReference>
<evidence type="ECO:0000313" key="2">
    <source>
        <dbReference type="EMBL" id="MFD2212213.1"/>
    </source>
</evidence>
<organism evidence="2 3">
    <name type="scientific">Metabacillus endolithicus</name>
    <dbReference type="NCBI Taxonomy" id="1535204"/>
    <lineage>
        <taxon>Bacteria</taxon>
        <taxon>Bacillati</taxon>
        <taxon>Bacillota</taxon>
        <taxon>Bacilli</taxon>
        <taxon>Bacillales</taxon>
        <taxon>Bacillaceae</taxon>
        <taxon>Metabacillus</taxon>
    </lineage>
</organism>
<evidence type="ECO:0000313" key="3">
    <source>
        <dbReference type="Proteomes" id="UP001597318"/>
    </source>
</evidence>
<dbReference type="SUPFAM" id="SSF51735">
    <property type="entry name" value="NAD(P)-binding Rossmann-fold domains"/>
    <property type="match status" value="1"/>
</dbReference>
<gene>
    <name evidence="2" type="ORF">ACFSKK_00645</name>
</gene>
<dbReference type="InterPro" id="IPR016040">
    <property type="entry name" value="NAD(P)-bd_dom"/>
</dbReference>
<dbReference type="PANTHER" id="PTHR12126">
    <property type="entry name" value="NADH-UBIQUINONE OXIDOREDUCTASE 39 KDA SUBUNIT-RELATED"/>
    <property type="match status" value="1"/>
</dbReference>
<sequence length="253" mass="28514">MRILVTGSTGHLGSALLNQLKGSDYEVKITSRNKPKGNEHFEWIYSDLFSGEGLEEAVKDVDVIIHSATSPNKHSKVVEVSGFNELLRRAKHIKHFIYPSIVGIDKIPFNYYKHKLEAEILLENSSIPHTVVRATQFHHFIDNLFLSRPVLKRYIVPGNFKCQSVDVNEFANHLIGIVDKGPQGKIQDFGGPDIVTIREMAELKIKINNENNKVLSISLPGKLFKAFSDGGNTNSTRKKGRVTFEDYLRSKIT</sequence>
<keyword evidence="3" id="KW-1185">Reference proteome</keyword>
<comment type="caution">
    <text evidence="2">The sequence shown here is derived from an EMBL/GenBank/DDBJ whole genome shotgun (WGS) entry which is preliminary data.</text>
</comment>
<protein>
    <submittedName>
        <fullName evidence="2">SDR family oxidoreductase</fullName>
    </submittedName>
</protein>
<name>A0ABW5BTQ1_9BACI</name>
<dbReference type="EMBL" id="JBHUIK010000001">
    <property type="protein sequence ID" value="MFD2212213.1"/>
    <property type="molecule type" value="Genomic_DNA"/>
</dbReference>
<feature type="domain" description="NAD(P)-binding" evidence="1">
    <location>
        <begin position="7"/>
        <end position="137"/>
    </location>
</feature>
<reference evidence="3" key="1">
    <citation type="journal article" date="2019" name="Int. J. Syst. Evol. Microbiol.">
        <title>The Global Catalogue of Microorganisms (GCM) 10K type strain sequencing project: providing services to taxonomists for standard genome sequencing and annotation.</title>
        <authorList>
            <consortium name="The Broad Institute Genomics Platform"/>
            <consortium name="The Broad Institute Genome Sequencing Center for Infectious Disease"/>
            <person name="Wu L."/>
            <person name="Ma J."/>
        </authorList>
    </citation>
    <scope>NUCLEOTIDE SEQUENCE [LARGE SCALE GENOMIC DNA]</scope>
    <source>
        <strain evidence="3">CGMCC 1.15474</strain>
    </source>
</reference>
<accession>A0ABW5BTQ1</accession>
<dbReference type="InterPro" id="IPR051207">
    <property type="entry name" value="ComplexI_NDUFA9_subunit"/>
</dbReference>
<dbReference type="Proteomes" id="UP001597318">
    <property type="component" value="Unassembled WGS sequence"/>
</dbReference>
<dbReference type="Gene3D" id="3.40.50.720">
    <property type="entry name" value="NAD(P)-binding Rossmann-like Domain"/>
    <property type="match status" value="1"/>
</dbReference>
<dbReference type="InterPro" id="IPR036291">
    <property type="entry name" value="NAD(P)-bd_dom_sf"/>
</dbReference>
<proteinExistence type="predicted"/>
<dbReference type="Pfam" id="PF13460">
    <property type="entry name" value="NAD_binding_10"/>
    <property type="match status" value="1"/>
</dbReference>
<dbReference type="RefSeq" id="WP_247342842.1">
    <property type="nucleotide sequence ID" value="NZ_CP095550.1"/>
</dbReference>
<evidence type="ECO:0000259" key="1">
    <source>
        <dbReference type="Pfam" id="PF13460"/>
    </source>
</evidence>